<evidence type="ECO:0000259" key="1">
    <source>
        <dbReference type="Pfam" id="PF13401"/>
    </source>
</evidence>
<proteinExistence type="predicted"/>
<dbReference type="RefSeq" id="WP_243491332.1">
    <property type="nucleotide sequence ID" value="NZ_CP063361.1"/>
</dbReference>
<keyword evidence="2" id="KW-0067">ATP-binding</keyword>
<protein>
    <submittedName>
        <fullName evidence="2">ATP-binding protein</fullName>
    </submittedName>
</protein>
<name>A0ABY4A5L9_9BURK</name>
<evidence type="ECO:0000313" key="2">
    <source>
        <dbReference type="EMBL" id="UOD30080.1"/>
    </source>
</evidence>
<dbReference type="Gene3D" id="3.40.50.300">
    <property type="entry name" value="P-loop containing nucleotide triphosphate hydrolases"/>
    <property type="match status" value="1"/>
</dbReference>
<dbReference type="Pfam" id="PF13401">
    <property type="entry name" value="AAA_22"/>
    <property type="match status" value="1"/>
</dbReference>
<keyword evidence="3" id="KW-1185">Reference proteome</keyword>
<keyword evidence="2" id="KW-0547">Nucleotide-binding</keyword>
<gene>
    <name evidence="2" type="ORF">INH39_32850</name>
</gene>
<accession>A0ABY4A5L9</accession>
<dbReference type="EMBL" id="CP063361">
    <property type="protein sequence ID" value="UOD30080.1"/>
    <property type="molecule type" value="Genomic_DNA"/>
</dbReference>
<reference evidence="2 3" key="1">
    <citation type="submission" date="2020-10" db="EMBL/GenBank/DDBJ databases">
        <title>Genome analysis of Massilia species.</title>
        <authorList>
            <person name="Jung D.-H."/>
        </authorList>
    </citation>
    <scope>NUCLEOTIDE SEQUENCE [LARGE SCALE GENOMIC DNA]</scope>
    <source>
        <strain evidence="3">sipir</strain>
    </source>
</reference>
<dbReference type="Proteomes" id="UP000831532">
    <property type="component" value="Chromosome"/>
</dbReference>
<evidence type="ECO:0000313" key="3">
    <source>
        <dbReference type="Proteomes" id="UP000831532"/>
    </source>
</evidence>
<feature type="domain" description="ORC1/DEAH AAA+ ATPase" evidence="1">
    <location>
        <begin position="33"/>
        <end position="193"/>
    </location>
</feature>
<dbReference type="GO" id="GO:0005524">
    <property type="term" value="F:ATP binding"/>
    <property type="evidence" value="ECO:0007669"/>
    <property type="project" value="UniProtKB-KW"/>
</dbReference>
<organism evidence="2 3">
    <name type="scientific">Massilia violaceinigra</name>
    <dbReference type="NCBI Taxonomy" id="2045208"/>
    <lineage>
        <taxon>Bacteria</taxon>
        <taxon>Pseudomonadati</taxon>
        <taxon>Pseudomonadota</taxon>
        <taxon>Betaproteobacteria</taxon>
        <taxon>Burkholderiales</taxon>
        <taxon>Oxalobacteraceae</taxon>
        <taxon>Telluria group</taxon>
        <taxon>Massilia</taxon>
    </lineage>
</organism>
<dbReference type="InterPro" id="IPR027417">
    <property type="entry name" value="P-loop_NTPase"/>
</dbReference>
<sequence length="385" mass="41801">MSHYFARPVLASSMARQLIHPDVLSEGFRSGLFMSGQRRTGKTTFLHNDLIPALEREGALVIYVDLWSDTRANPAQLVRDAIRDALAQLQTPGSSLLARLSRVSGVDVGALSFKFGFKLEKIGETGGPPLSQVMTELVDQARRDVVLIVDEVQQAITTDEGKQLLVALKSARDAVNPRPGSVGHFIFIGTGSHRAMVSELTARRTQAFSGAQSIPYPVLDADYTADLLAHLHHTGVPNLPSHEVVLAAFRTLGQRPEELLKALRQVQLHTPAGQDPDGYLPVVAATLRAAAADIELAKVEQLGRLASAVFEWIAAAEGDARGIFSAEAAAHYSRVLGREVKVEEIGPVVNELMASNLILRRAHGLYVVADPAVRETWREKQQLLG</sequence>
<dbReference type="InterPro" id="IPR049945">
    <property type="entry name" value="AAA_22"/>
</dbReference>
<dbReference type="SUPFAM" id="SSF52540">
    <property type="entry name" value="P-loop containing nucleoside triphosphate hydrolases"/>
    <property type="match status" value="1"/>
</dbReference>